<sequence length="90" mass="9965">MSRHIIAINNSYLTSLKPALQEGVHLTGEIKTMFANAVSLRQAAPDEKGVYVFSVLRFSSSLFLPAENTADKPPRPRIPSADHFRCPEPD</sequence>
<organism evidence="2">
    <name type="scientific">Salmonella enteritidis</name>
    <dbReference type="NCBI Taxonomy" id="149539"/>
    <lineage>
        <taxon>Bacteria</taxon>
        <taxon>Pseudomonadati</taxon>
        <taxon>Pseudomonadota</taxon>
        <taxon>Gammaproteobacteria</taxon>
        <taxon>Enterobacterales</taxon>
        <taxon>Enterobacteriaceae</taxon>
        <taxon>Salmonella</taxon>
    </lineage>
</organism>
<name>A0A5V0BDM2_SALEN</name>
<comment type="caution">
    <text evidence="2">The sequence shown here is derived from an EMBL/GenBank/DDBJ whole genome shotgun (WGS) entry which is preliminary data.</text>
</comment>
<evidence type="ECO:0000313" key="2">
    <source>
        <dbReference type="EMBL" id="EBS5460677.1"/>
    </source>
</evidence>
<dbReference type="EMBL" id="AAGVVM010000075">
    <property type="protein sequence ID" value="EBS5460677.1"/>
    <property type="molecule type" value="Genomic_DNA"/>
</dbReference>
<feature type="compositionally biased region" description="Basic and acidic residues" evidence="1">
    <location>
        <begin position="69"/>
        <end position="90"/>
    </location>
</feature>
<gene>
    <name evidence="2" type="ORF">DUU06_24120</name>
</gene>
<dbReference type="AlphaFoldDB" id="A0A5V0BDM2"/>
<reference evidence="2" key="1">
    <citation type="submission" date="2018-07" db="EMBL/GenBank/DDBJ databases">
        <authorList>
            <person name="Ashton P.M."/>
            <person name="Dallman T."/>
            <person name="Nair S."/>
            <person name="De Pinna E."/>
            <person name="Peters T."/>
            <person name="Grant K."/>
        </authorList>
    </citation>
    <scope>NUCLEOTIDE SEQUENCE</scope>
    <source>
        <strain evidence="2">245081</strain>
    </source>
</reference>
<accession>A0A5V0BDM2</accession>
<evidence type="ECO:0000256" key="1">
    <source>
        <dbReference type="SAM" id="MobiDB-lite"/>
    </source>
</evidence>
<proteinExistence type="predicted"/>
<feature type="region of interest" description="Disordered" evidence="1">
    <location>
        <begin position="67"/>
        <end position="90"/>
    </location>
</feature>
<protein>
    <submittedName>
        <fullName evidence="2">Uncharacterized protein</fullName>
    </submittedName>
</protein>